<dbReference type="FunFam" id="3.20.20.70:FF:000138">
    <property type="entry name" value="NADPH dehydrogenase 1"/>
    <property type="match status" value="1"/>
</dbReference>
<dbReference type="GO" id="GO:0003959">
    <property type="term" value="F:NADPH dehydrogenase activity"/>
    <property type="evidence" value="ECO:0007669"/>
    <property type="project" value="TreeGrafter"/>
</dbReference>
<name>A0A165UG77_9AGAM</name>
<keyword evidence="3" id="KW-1185">Reference proteome</keyword>
<dbReference type="EMBL" id="KV425559">
    <property type="protein sequence ID" value="KZT28108.1"/>
    <property type="molecule type" value="Genomic_DNA"/>
</dbReference>
<dbReference type="InterPro" id="IPR001155">
    <property type="entry name" value="OxRdtase_FMN_N"/>
</dbReference>
<feature type="domain" description="NADH:flavin oxidoreductase/NADH oxidase N-terminal" evidence="1">
    <location>
        <begin position="8"/>
        <end position="340"/>
    </location>
</feature>
<dbReference type="InterPro" id="IPR013785">
    <property type="entry name" value="Aldolase_TIM"/>
</dbReference>
<gene>
    <name evidence="2" type="ORF">NEOLEDRAFT_1059601</name>
</gene>
<evidence type="ECO:0000313" key="3">
    <source>
        <dbReference type="Proteomes" id="UP000076761"/>
    </source>
</evidence>
<dbReference type="AlphaFoldDB" id="A0A165UG77"/>
<dbReference type="CDD" id="cd02933">
    <property type="entry name" value="OYE_like_FMN"/>
    <property type="match status" value="1"/>
</dbReference>
<dbReference type="InParanoid" id="A0A165UG77"/>
<dbReference type="Gene3D" id="3.20.20.70">
    <property type="entry name" value="Aldolase class I"/>
    <property type="match status" value="1"/>
</dbReference>
<dbReference type="STRING" id="1314782.A0A165UG77"/>
<dbReference type="Proteomes" id="UP000076761">
    <property type="component" value="Unassembled WGS sequence"/>
</dbReference>
<dbReference type="SUPFAM" id="SSF51395">
    <property type="entry name" value="FMN-linked oxidoreductases"/>
    <property type="match status" value="1"/>
</dbReference>
<organism evidence="2 3">
    <name type="scientific">Neolentinus lepideus HHB14362 ss-1</name>
    <dbReference type="NCBI Taxonomy" id="1314782"/>
    <lineage>
        <taxon>Eukaryota</taxon>
        <taxon>Fungi</taxon>
        <taxon>Dikarya</taxon>
        <taxon>Basidiomycota</taxon>
        <taxon>Agaricomycotina</taxon>
        <taxon>Agaricomycetes</taxon>
        <taxon>Gloeophyllales</taxon>
        <taxon>Gloeophyllaceae</taxon>
        <taxon>Neolentinus</taxon>
    </lineage>
</organism>
<sequence length="372" mass="41575">MASTTEPQLFQPIQFGDVKLKHRIVMAPLTRFRADANHVPSPMVMEYYAQRASVPGTLIATDGTLIAEKAGGYDHVPGIWSDEQVAAWKKITDAVHAKGSYIFCQLWALGRGANPAVMERLGLPYVSASDVPIPGSTIRPRSMTIDEIHEYTELYAQAAYNAVKAGFDGIEVHGANGSLADQFLQDMTNLRTDEYGGSIENRSRFGMEVLGVISEAIGEKKMAIRLSPWELVDGMGMKDPKPTFTYFVKTIKERFPDFAYIHCTEARVYADGRQEREPPLPGQYNDFIRDVWAPKPLIVAGGFTRDLAVEAAAYDNVLVAFGRYFIANPDLPLRLKKSIPFNEYNRATFYTQGSEGYLDYPFSQEAREVFKL</sequence>
<accession>A0A165UG77</accession>
<dbReference type="Pfam" id="PF00724">
    <property type="entry name" value="Oxidored_FMN"/>
    <property type="match status" value="1"/>
</dbReference>
<dbReference type="GO" id="GO:0010181">
    <property type="term" value="F:FMN binding"/>
    <property type="evidence" value="ECO:0007669"/>
    <property type="project" value="InterPro"/>
</dbReference>
<protein>
    <submittedName>
        <fullName evidence="2">NADH:flavin oxidoreductase/NADH oxidase</fullName>
    </submittedName>
</protein>
<dbReference type="PANTHER" id="PTHR22893:SF91">
    <property type="entry name" value="NADPH DEHYDROGENASE 2-RELATED"/>
    <property type="match status" value="1"/>
</dbReference>
<evidence type="ECO:0000259" key="1">
    <source>
        <dbReference type="Pfam" id="PF00724"/>
    </source>
</evidence>
<evidence type="ECO:0000313" key="2">
    <source>
        <dbReference type="EMBL" id="KZT28108.1"/>
    </source>
</evidence>
<dbReference type="FunCoup" id="A0A165UG77">
    <property type="interactions" value="247"/>
</dbReference>
<dbReference type="PANTHER" id="PTHR22893">
    <property type="entry name" value="NADH OXIDOREDUCTASE-RELATED"/>
    <property type="match status" value="1"/>
</dbReference>
<dbReference type="InterPro" id="IPR045247">
    <property type="entry name" value="Oye-like"/>
</dbReference>
<proteinExistence type="predicted"/>
<dbReference type="OrthoDB" id="276546at2759"/>
<reference evidence="2 3" key="1">
    <citation type="journal article" date="2016" name="Mol. Biol. Evol.">
        <title>Comparative Genomics of Early-Diverging Mushroom-Forming Fungi Provides Insights into the Origins of Lignocellulose Decay Capabilities.</title>
        <authorList>
            <person name="Nagy L.G."/>
            <person name="Riley R."/>
            <person name="Tritt A."/>
            <person name="Adam C."/>
            <person name="Daum C."/>
            <person name="Floudas D."/>
            <person name="Sun H."/>
            <person name="Yadav J.S."/>
            <person name="Pangilinan J."/>
            <person name="Larsson K.H."/>
            <person name="Matsuura K."/>
            <person name="Barry K."/>
            <person name="Labutti K."/>
            <person name="Kuo R."/>
            <person name="Ohm R.A."/>
            <person name="Bhattacharya S.S."/>
            <person name="Shirouzu T."/>
            <person name="Yoshinaga Y."/>
            <person name="Martin F.M."/>
            <person name="Grigoriev I.V."/>
            <person name="Hibbett D.S."/>
        </authorList>
    </citation>
    <scope>NUCLEOTIDE SEQUENCE [LARGE SCALE GENOMIC DNA]</scope>
    <source>
        <strain evidence="2 3">HHB14362 ss-1</strain>
    </source>
</reference>